<evidence type="ECO:0000256" key="5">
    <source>
        <dbReference type="PROSITE-ProRule" id="PRU00239"/>
    </source>
</evidence>
<dbReference type="Gene3D" id="3.90.70.10">
    <property type="entry name" value="Cysteine proteinases"/>
    <property type="match status" value="1"/>
</dbReference>
<dbReference type="PROSITE" id="PS50203">
    <property type="entry name" value="CALPAIN_CAT"/>
    <property type="match status" value="1"/>
</dbReference>
<feature type="domain" description="Calpain catalytic" evidence="6">
    <location>
        <begin position="76"/>
        <end position="324"/>
    </location>
</feature>
<evidence type="ECO:0000256" key="4">
    <source>
        <dbReference type="ARBA" id="ARBA00022807"/>
    </source>
</evidence>
<comment type="caution">
    <text evidence="7">The sequence shown here is derived from an EMBL/GenBank/DDBJ whole genome shotgun (WGS) entry which is preliminary data.</text>
</comment>
<evidence type="ECO:0000259" key="6">
    <source>
        <dbReference type="PROSITE" id="PS50203"/>
    </source>
</evidence>
<evidence type="ECO:0000313" key="8">
    <source>
        <dbReference type="Proteomes" id="UP000309848"/>
    </source>
</evidence>
<dbReference type="GO" id="GO:0004198">
    <property type="term" value="F:calcium-dependent cysteine-type endopeptidase activity"/>
    <property type="evidence" value="ECO:0007669"/>
    <property type="project" value="InterPro"/>
</dbReference>
<comment type="similarity">
    <text evidence="1">Belongs to the peptidase C2 family.</text>
</comment>
<dbReference type="Pfam" id="PF00648">
    <property type="entry name" value="Peptidase_C2"/>
    <property type="match status" value="1"/>
</dbReference>
<evidence type="ECO:0000256" key="3">
    <source>
        <dbReference type="ARBA" id="ARBA00022801"/>
    </source>
</evidence>
<dbReference type="InterPro" id="IPR038765">
    <property type="entry name" value="Papain-like_cys_pep_sf"/>
</dbReference>
<dbReference type="GO" id="GO:0006508">
    <property type="term" value="P:proteolysis"/>
    <property type="evidence" value="ECO:0007669"/>
    <property type="project" value="UniProtKB-KW"/>
</dbReference>
<dbReference type="SUPFAM" id="SSF54001">
    <property type="entry name" value="Cysteine proteinases"/>
    <property type="match status" value="1"/>
</dbReference>
<feature type="active site" evidence="5">
    <location>
        <position position="287"/>
    </location>
</feature>
<feature type="active site" evidence="5">
    <location>
        <position position="106"/>
    </location>
</feature>
<evidence type="ECO:0000313" key="7">
    <source>
        <dbReference type="EMBL" id="TGX40782.1"/>
    </source>
</evidence>
<dbReference type="AlphaFoldDB" id="A0A4V3QW15"/>
<gene>
    <name evidence="7" type="ORF">E5A74_14975</name>
</gene>
<dbReference type="InterPro" id="IPR001300">
    <property type="entry name" value="Peptidase_C2_calpain_cat"/>
</dbReference>
<dbReference type="Proteomes" id="UP000309848">
    <property type="component" value="Unassembled WGS sequence"/>
</dbReference>
<accession>A0A4V3QW15</accession>
<proteinExistence type="inferred from homology"/>
<keyword evidence="2 5" id="KW-0645">Protease</keyword>
<evidence type="ECO:0000256" key="1">
    <source>
        <dbReference type="ARBA" id="ARBA00007623"/>
    </source>
</evidence>
<keyword evidence="8" id="KW-1185">Reference proteome</keyword>
<keyword evidence="4 5" id="KW-0788">Thiol protease</keyword>
<dbReference type="PANTHER" id="PTHR10183:SF379">
    <property type="entry name" value="CALPAIN-5"/>
    <property type="match status" value="1"/>
</dbReference>
<keyword evidence="3 5" id="KW-0378">Hydrolase</keyword>
<protein>
    <recommendedName>
        <fullName evidence="6">Calpain catalytic domain-containing protein</fullName>
    </recommendedName>
</protein>
<evidence type="ECO:0000256" key="2">
    <source>
        <dbReference type="ARBA" id="ARBA00022670"/>
    </source>
</evidence>
<organism evidence="7 8">
    <name type="scientific">Sphingomonas naasensis</name>
    <dbReference type="NCBI Taxonomy" id="1344951"/>
    <lineage>
        <taxon>Bacteria</taxon>
        <taxon>Pseudomonadati</taxon>
        <taxon>Pseudomonadota</taxon>
        <taxon>Alphaproteobacteria</taxon>
        <taxon>Sphingomonadales</taxon>
        <taxon>Sphingomonadaceae</taxon>
        <taxon>Sphingomonas</taxon>
    </lineage>
</organism>
<name>A0A4V3QW15_9SPHN</name>
<dbReference type="InterPro" id="IPR022684">
    <property type="entry name" value="Calpain_cysteine_protease"/>
</dbReference>
<dbReference type="OrthoDB" id="7325981at2"/>
<dbReference type="EMBL" id="SRXU01000006">
    <property type="protein sequence ID" value="TGX40782.1"/>
    <property type="molecule type" value="Genomic_DNA"/>
</dbReference>
<sequence>MRRAARARHNRSDYRGARARRAYPPCNYGRVGMLEAAGAAAGVASRFNLDSLLAGSAVSIPGFRIPIDGMGGGVAKPAEVRFDAADLYGAQGPQAADIRQDALGDCYFVATLGAVARQQPDAIRNMISFDARTGNFTVQLHDGDGNPQSVQVTQAELEDNLARSGGSTADNTGLDGPIWPAVAETAYAKVHDSNPADGLAEGYNAIANGGWPQDAMQAITGDRGDEIRYSEGFFESENSALDRMAGQVDAALSNGRPVTLWTVPENRSLWDKIRGNEGTQDGLVDNHVYTVEGVHKNADGEWMVSVRNPWSTNMNVGEGHDTASATMEVPLRTLVDTGGAEAFTAGPAPR</sequence>
<dbReference type="PANTHER" id="PTHR10183">
    <property type="entry name" value="CALPAIN"/>
    <property type="match status" value="1"/>
</dbReference>
<feature type="active site" evidence="5">
    <location>
        <position position="308"/>
    </location>
</feature>
<reference evidence="7 8" key="1">
    <citation type="submission" date="2019-04" db="EMBL/GenBank/DDBJ databases">
        <title>Sphingomonas psychrotolerans sp. nov., isolated from soil in the Tianshan Mountains, Xinjiang, China.</title>
        <authorList>
            <person name="Luo Y."/>
            <person name="Sheng H."/>
        </authorList>
    </citation>
    <scope>NUCLEOTIDE SEQUENCE [LARGE SCALE GENOMIC DNA]</scope>
    <source>
        <strain evidence="7 8">KIS18-15</strain>
    </source>
</reference>